<dbReference type="EMBL" id="NCKV01001237">
    <property type="protein sequence ID" value="RWS28742.1"/>
    <property type="molecule type" value="Genomic_DNA"/>
</dbReference>
<dbReference type="PANTHER" id="PTHR15379:SF2">
    <property type="entry name" value="CELL GROWTH REGULATOR WITH RING FINGER DOMAIN PROTEIN 1"/>
    <property type="match status" value="1"/>
</dbReference>
<feature type="transmembrane region" description="Helical" evidence="5">
    <location>
        <begin position="16"/>
        <end position="35"/>
    </location>
</feature>
<sequence length="341" mass="38385">MSPIWLPFWPLLEASNGLSVVFVVVCLFTMIAFLLRLKPQAMDDACVHVQSKPTEGQSMALVKNPFSVKMSDSEAAKSNLEDGILLTIACERSFWCIHFWGVDINTFHSCLRMKWQTMKEAIFGNSFLDDAILEKSELEMVDITGTEGKQFVIKPSKELTAESLGESPRTRYPLITALICNEDDVEEELKDESVVRYIMLMFTVVHVKDSVCRMDTSIISQLLKQRNGEILNLQTLFTPENADDVTSDKSSPLCVVCQDAVISRALLPCRHTCVCGKCYEKIDKCPLCRSYIHSFFRIANEENQNESSPETNSSPTSESTPRSSNVFTRFSMKVNSWLGLG</sequence>
<dbReference type="Proteomes" id="UP000288716">
    <property type="component" value="Unassembled WGS sequence"/>
</dbReference>
<name>A0A443SMM6_9ACAR</name>
<evidence type="ECO:0000259" key="6">
    <source>
        <dbReference type="PROSITE" id="PS50089"/>
    </source>
</evidence>
<comment type="caution">
    <text evidence="7">The sequence shown here is derived from an EMBL/GenBank/DDBJ whole genome shotgun (WGS) entry which is preliminary data.</text>
</comment>
<dbReference type="PROSITE" id="PS50089">
    <property type="entry name" value="ZF_RING_2"/>
    <property type="match status" value="1"/>
</dbReference>
<evidence type="ECO:0000256" key="5">
    <source>
        <dbReference type="SAM" id="Phobius"/>
    </source>
</evidence>
<keyword evidence="5" id="KW-1133">Transmembrane helix</keyword>
<dbReference type="GO" id="GO:0030308">
    <property type="term" value="P:negative regulation of cell growth"/>
    <property type="evidence" value="ECO:0007669"/>
    <property type="project" value="TreeGrafter"/>
</dbReference>
<dbReference type="CDD" id="cd16787">
    <property type="entry name" value="mRING-HC-C3HC5_CGRF1"/>
    <property type="match status" value="1"/>
</dbReference>
<evidence type="ECO:0000313" key="8">
    <source>
        <dbReference type="Proteomes" id="UP000288716"/>
    </source>
</evidence>
<dbReference type="AlphaFoldDB" id="A0A443SMM6"/>
<feature type="domain" description="RING-type" evidence="6">
    <location>
        <begin position="254"/>
        <end position="289"/>
    </location>
</feature>
<dbReference type="VEuPathDB" id="VectorBase:LDEU003301"/>
<dbReference type="InterPro" id="IPR042496">
    <property type="entry name" value="CGRF1"/>
</dbReference>
<dbReference type="GO" id="GO:0008270">
    <property type="term" value="F:zinc ion binding"/>
    <property type="evidence" value="ECO:0007669"/>
    <property type="project" value="UniProtKB-KW"/>
</dbReference>
<gene>
    <name evidence="7" type="ORF">B4U80_07397</name>
</gene>
<dbReference type="Pfam" id="PF13920">
    <property type="entry name" value="zf-C3HC4_3"/>
    <property type="match status" value="1"/>
</dbReference>
<evidence type="ECO:0000256" key="3">
    <source>
        <dbReference type="PROSITE-ProRule" id="PRU00175"/>
    </source>
</evidence>
<reference evidence="7 8" key="1">
    <citation type="journal article" date="2018" name="Gigascience">
        <title>Genomes of trombidid mites reveal novel predicted allergens and laterally-transferred genes associated with secondary metabolism.</title>
        <authorList>
            <person name="Dong X."/>
            <person name="Chaisiri K."/>
            <person name="Xia D."/>
            <person name="Armstrong S.D."/>
            <person name="Fang Y."/>
            <person name="Donnelly M.J."/>
            <person name="Kadowaki T."/>
            <person name="McGarry J.W."/>
            <person name="Darby A.C."/>
            <person name="Makepeace B.L."/>
        </authorList>
    </citation>
    <scope>NUCLEOTIDE SEQUENCE [LARGE SCALE GENOMIC DNA]</scope>
    <source>
        <strain evidence="7">UoL-UT</strain>
    </source>
</reference>
<dbReference type="InterPro" id="IPR001841">
    <property type="entry name" value="Znf_RING"/>
</dbReference>
<dbReference type="SUPFAM" id="SSF57850">
    <property type="entry name" value="RING/U-box"/>
    <property type="match status" value="1"/>
</dbReference>
<accession>A0A443SMM6</accession>
<evidence type="ECO:0000256" key="1">
    <source>
        <dbReference type="ARBA" id="ARBA00022771"/>
    </source>
</evidence>
<dbReference type="STRING" id="299467.A0A443SMM6"/>
<evidence type="ECO:0000256" key="2">
    <source>
        <dbReference type="ARBA" id="ARBA00022833"/>
    </source>
</evidence>
<evidence type="ECO:0000256" key="4">
    <source>
        <dbReference type="SAM" id="MobiDB-lite"/>
    </source>
</evidence>
<keyword evidence="5" id="KW-0812">Transmembrane</keyword>
<dbReference type="InterPro" id="IPR013083">
    <property type="entry name" value="Znf_RING/FYVE/PHD"/>
</dbReference>
<protein>
    <submittedName>
        <fullName evidence="7">Cell growth regulator with RING finger domain protein 1-like protein</fullName>
    </submittedName>
</protein>
<keyword evidence="2" id="KW-0862">Zinc</keyword>
<keyword evidence="1 3" id="KW-0479">Metal-binding</keyword>
<dbReference type="PANTHER" id="PTHR15379">
    <property type="entry name" value="CELL GROWTH REGULATOR WITH RING FINGER DOMAIN PROTEIN 1"/>
    <property type="match status" value="1"/>
</dbReference>
<feature type="region of interest" description="Disordered" evidence="4">
    <location>
        <begin position="303"/>
        <end position="324"/>
    </location>
</feature>
<dbReference type="Gene3D" id="3.30.40.10">
    <property type="entry name" value="Zinc/RING finger domain, C3HC4 (zinc finger)"/>
    <property type="match status" value="1"/>
</dbReference>
<keyword evidence="8" id="KW-1185">Reference proteome</keyword>
<keyword evidence="1 3" id="KW-0863">Zinc-finger</keyword>
<keyword evidence="5" id="KW-0472">Membrane</keyword>
<evidence type="ECO:0000313" key="7">
    <source>
        <dbReference type="EMBL" id="RWS28742.1"/>
    </source>
</evidence>
<dbReference type="OrthoDB" id="10251219at2759"/>
<organism evidence="7 8">
    <name type="scientific">Leptotrombidium deliense</name>
    <dbReference type="NCBI Taxonomy" id="299467"/>
    <lineage>
        <taxon>Eukaryota</taxon>
        <taxon>Metazoa</taxon>
        <taxon>Ecdysozoa</taxon>
        <taxon>Arthropoda</taxon>
        <taxon>Chelicerata</taxon>
        <taxon>Arachnida</taxon>
        <taxon>Acari</taxon>
        <taxon>Acariformes</taxon>
        <taxon>Trombidiformes</taxon>
        <taxon>Prostigmata</taxon>
        <taxon>Anystina</taxon>
        <taxon>Parasitengona</taxon>
        <taxon>Trombiculoidea</taxon>
        <taxon>Trombiculidae</taxon>
        <taxon>Leptotrombidium</taxon>
    </lineage>
</organism>
<proteinExistence type="predicted"/>